<gene>
    <name evidence="1" type="ORF">AVEN_74055_1</name>
</gene>
<dbReference type="EMBL" id="BGPR01210661">
    <property type="protein sequence ID" value="GBN40974.1"/>
    <property type="molecule type" value="Genomic_DNA"/>
</dbReference>
<evidence type="ECO:0000313" key="1">
    <source>
        <dbReference type="EMBL" id="GBN40974.1"/>
    </source>
</evidence>
<dbReference type="Proteomes" id="UP000499080">
    <property type="component" value="Unassembled WGS sequence"/>
</dbReference>
<organism evidence="1 2">
    <name type="scientific">Araneus ventricosus</name>
    <name type="common">Orbweaver spider</name>
    <name type="synonym">Epeira ventricosa</name>
    <dbReference type="NCBI Taxonomy" id="182803"/>
    <lineage>
        <taxon>Eukaryota</taxon>
        <taxon>Metazoa</taxon>
        <taxon>Ecdysozoa</taxon>
        <taxon>Arthropoda</taxon>
        <taxon>Chelicerata</taxon>
        <taxon>Arachnida</taxon>
        <taxon>Araneae</taxon>
        <taxon>Araneomorphae</taxon>
        <taxon>Entelegynae</taxon>
        <taxon>Araneoidea</taxon>
        <taxon>Araneidae</taxon>
        <taxon>Araneus</taxon>
    </lineage>
</organism>
<sequence length="34" mass="4023">MTRLEAIPQTNFKDPSVYQRSDITQMSVHIVERM</sequence>
<name>A0A4Y2NPW6_ARAVE</name>
<evidence type="ECO:0000313" key="2">
    <source>
        <dbReference type="Proteomes" id="UP000499080"/>
    </source>
</evidence>
<protein>
    <submittedName>
        <fullName evidence="1">Uncharacterized protein</fullName>
    </submittedName>
</protein>
<reference evidence="1 2" key="1">
    <citation type="journal article" date="2019" name="Sci. Rep.">
        <title>Orb-weaving spider Araneus ventricosus genome elucidates the spidroin gene catalogue.</title>
        <authorList>
            <person name="Kono N."/>
            <person name="Nakamura H."/>
            <person name="Ohtoshi R."/>
            <person name="Moran D.A.P."/>
            <person name="Shinohara A."/>
            <person name="Yoshida Y."/>
            <person name="Fujiwara M."/>
            <person name="Mori M."/>
            <person name="Tomita M."/>
            <person name="Arakawa K."/>
        </authorList>
    </citation>
    <scope>NUCLEOTIDE SEQUENCE [LARGE SCALE GENOMIC DNA]</scope>
</reference>
<dbReference type="AlphaFoldDB" id="A0A4Y2NPW6"/>
<comment type="caution">
    <text evidence="1">The sequence shown here is derived from an EMBL/GenBank/DDBJ whole genome shotgun (WGS) entry which is preliminary data.</text>
</comment>
<keyword evidence="2" id="KW-1185">Reference proteome</keyword>
<feature type="non-terminal residue" evidence="1">
    <location>
        <position position="34"/>
    </location>
</feature>
<proteinExistence type="predicted"/>
<accession>A0A4Y2NPW6</accession>